<evidence type="ECO:0000259" key="2">
    <source>
        <dbReference type="Pfam" id="PF04909"/>
    </source>
</evidence>
<dbReference type="SUPFAM" id="SSF51556">
    <property type="entry name" value="Metallo-dependent hydrolases"/>
    <property type="match status" value="1"/>
</dbReference>
<dbReference type="PANTHER" id="PTHR21240">
    <property type="entry name" value="2-AMINO-3-CARBOXYLMUCONATE-6-SEMIALDEHYDE DECARBOXYLASE"/>
    <property type="match status" value="1"/>
</dbReference>
<dbReference type="Proteomes" id="UP001205601">
    <property type="component" value="Unassembled WGS sequence"/>
</dbReference>
<dbReference type="Pfam" id="PF04909">
    <property type="entry name" value="Amidohydro_2"/>
    <property type="match status" value="1"/>
</dbReference>
<keyword evidence="1" id="KW-0456">Lyase</keyword>
<dbReference type="RefSeq" id="WP_261493776.1">
    <property type="nucleotide sequence ID" value="NZ_JAOCQF010000001.1"/>
</dbReference>
<dbReference type="InterPro" id="IPR032466">
    <property type="entry name" value="Metal_Hydrolase"/>
</dbReference>
<proteinExistence type="predicted"/>
<gene>
    <name evidence="3" type="ORF">N5I32_02325</name>
</gene>
<dbReference type="EMBL" id="JAOCQF010000001">
    <property type="protein sequence ID" value="MCT8328342.1"/>
    <property type="molecule type" value="Genomic_DNA"/>
</dbReference>
<keyword evidence="4" id="KW-1185">Reference proteome</keyword>
<dbReference type="PANTHER" id="PTHR21240:SF28">
    <property type="entry name" value="ISO-OROTATE DECARBOXYLASE (EUROFUNG)"/>
    <property type="match status" value="1"/>
</dbReference>
<feature type="domain" description="Amidohydrolase-related" evidence="2">
    <location>
        <begin position="16"/>
        <end position="332"/>
    </location>
</feature>
<evidence type="ECO:0000313" key="4">
    <source>
        <dbReference type="Proteomes" id="UP001205601"/>
    </source>
</evidence>
<protein>
    <submittedName>
        <fullName evidence="3">Amidohydrolase family protein</fullName>
    </submittedName>
</protein>
<dbReference type="InterPro" id="IPR006680">
    <property type="entry name" value="Amidohydro-rel"/>
</dbReference>
<comment type="caution">
    <text evidence="3">The sequence shown here is derived from an EMBL/GenBank/DDBJ whole genome shotgun (WGS) entry which is preliminary data.</text>
</comment>
<organism evidence="3 4">
    <name type="scientific">Albidovulum sediminis</name>
    <dbReference type="NCBI Taxonomy" id="3066345"/>
    <lineage>
        <taxon>Bacteria</taxon>
        <taxon>Pseudomonadati</taxon>
        <taxon>Pseudomonadota</taxon>
        <taxon>Alphaproteobacteria</taxon>
        <taxon>Rhodobacterales</taxon>
        <taxon>Paracoccaceae</taxon>
        <taxon>Albidovulum</taxon>
    </lineage>
</organism>
<sequence>MPDPSLRPAPARPLRIDMHAHFYGGGLVEALSAREARPYLRRRDDGTLGMVAMNGEFPFKPDYFDISVGLAQMDAQGLTHRLLTFPGALGLDVLPAPEARAMIAAFNDHLAGLRGATGGRIFGLAGLPLADIDAAVSEVRRIRRELNLPGIILPSNYFNSVAEAKTLAPVLAAANETGCHVMIHPGLKVGEVPPPPPADFMQYRTSAVALQAQASQSALTLILSDIQDLWPRLGFQIVNLGGTLPFIFERMEAIARHRNPDEPFPTARLRNLWYDCASLGPRALEAAVKVLGADRIFLGSDYPIFLDDPHARALDPADIAPADKLRIAGANAFECLEQTLG</sequence>
<name>A0ABT2NHE9_9RHOB</name>
<dbReference type="Gene3D" id="3.20.20.140">
    <property type="entry name" value="Metal-dependent hydrolases"/>
    <property type="match status" value="1"/>
</dbReference>
<reference evidence="4" key="1">
    <citation type="submission" date="2023-07" db="EMBL/GenBank/DDBJ databases">
        <title>Defluviimonas sediminis sp. nov., isolated from mangrove sediment.</title>
        <authorList>
            <person name="Liu L."/>
            <person name="Li J."/>
            <person name="Huang Y."/>
            <person name="Pan J."/>
            <person name="Li M."/>
        </authorList>
    </citation>
    <scope>NUCLEOTIDE SEQUENCE [LARGE SCALE GENOMIC DNA]</scope>
    <source>
        <strain evidence="4">FT324</strain>
    </source>
</reference>
<evidence type="ECO:0000313" key="3">
    <source>
        <dbReference type="EMBL" id="MCT8328342.1"/>
    </source>
</evidence>
<evidence type="ECO:0000256" key="1">
    <source>
        <dbReference type="ARBA" id="ARBA00023239"/>
    </source>
</evidence>
<dbReference type="InterPro" id="IPR032465">
    <property type="entry name" value="ACMSD"/>
</dbReference>
<accession>A0ABT2NHE9</accession>